<keyword evidence="5" id="KW-0442">Lipid degradation</keyword>
<evidence type="ECO:0000313" key="10">
    <source>
        <dbReference type="Proteomes" id="UP001162156"/>
    </source>
</evidence>
<organism evidence="9 10">
    <name type="scientific">Rhamnusium bicolor</name>
    <dbReference type="NCBI Taxonomy" id="1586634"/>
    <lineage>
        <taxon>Eukaryota</taxon>
        <taxon>Metazoa</taxon>
        <taxon>Ecdysozoa</taxon>
        <taxon>Arthropoda</taxon>
        <taxon>Hexapoda</taxon>
        <taxon>Insecta</taxon>
        <taxon>Pterygota</taxon>
        <taxon>Neoptera</taxon>
        <taxon>Endopterygota</taxon>
        <taxon>Coleoptera</taxon>
        <taxon>Polyphaga</taxon>
        <taxon>Cucujiformia</taxon>
        <taxon>Chrysomeloidea</taxon>
        <taxon>Cerambycidae</taxon>
        <taxon>Lepturinae</taxon>
        <taxon>Rhagiini</taxon>
        <taxon>Rhamnusium</taxon>
    </lineage>
</organism>
<dbReference type="InterPro" id="IPR016090">
    <property type="entry name" value="PLA2-like_dom"/>
</dbReference>
<dbReference type="SUPFAM" id="SSF48619">
    <property type="entry name" value="Phospholipase A2, PLA2"/>
    <property type="match status" value="1"/>
</dbReference>
<accession>A0AAV8WW11</accession>
<dbReference type="Proteomes" id="UP001162156">
    <property type="component" value="Unassembled WGS sequence"/>
</dbReference>
<keyword evidence="10" id="KW-1185">Reference proteome</keyword>
<evidence type="ECO:0000313" key="9">
    <source>
        <dbReference type="EMBL" id="KAJ8929831.1"/>
    </source>
</evidence>
<dbReference type="GO" id="GO:0005576">
    <property type="term" value="C:extracellular region"/>
    <property type="evidence" value="ECO:0007669"/>
    <property type="project" value="UniProtKB-SubCell"/>
</dbReference>
<evidence type="ECO:0000259" key="8">
    <source>
        <dbReference type="Pfam" id="PF05826"/>
    </source>
</evidence>
<keyword evidence="4" id="KW-0964">Secreted</keyword>
<dbReference type="GO" id="GO:0004623">
    <property type="term" value="F:phospholipase A2 activity"/>
    <property type="evidence" value="ECO:0007669"/>
    <property type="project" value="UniProtKB-EC"/>
</dbReference>
<evidence type="ECO:0000256" key="6">
    <source>
        <dbReference type="ARBA" id="ARBA00023098"/>
    </source>
</evidence>
<evidence type="ECO:0000256" key="4">
    <source>
        <dbReference type="ARBA" id="ARBA00022525"/>
    </source>
</evidence>
<name>A0AAV8WW11_9CUCU</name>
<dbReference type="GO" id="GO:0006644">
    <property type="term" value="P:phospholipid metabolic process"/>
    <property type="evidence" value="ECO:0007669"/>
    <property type="project" value="InterPro"/>
</dbReference>
<feature type="domain" description="Phospholipase A2-like central" evidence="8">
    <location>
        <begin position="12"/>
        <end position="60"/>
    </location>
</feature>
<evidence type="ECO:0000256" key="5">
    <source>
        <dbReference type="ARBA" id="ARBA00022963"/>
    </source>
</evidence>
<proteinExistence type="predicted"/>
<dbReference type="EMBL" id="JANEYF010004857">
    <property type="protein sequence ID" value="KAJ8929831.1"/>
    <property type="molecule type" value="Genomic_DNA"/>
</dbReference>
<dbReference type="Pfam" id="PF05826">
    <property type="entry name" value="Phospholip_A2_2"/>
    <property type="match status" value="1"/>
</dbReference>
<dbReference type="EC" id="3.1.1.4" evidence="3"/>
<dbReference type="InterPro" id="IPR036444">
    <property type="entry name" value="PLipase_A2_dom_sf"/>
</dbReference>
<protein>
    <recommendedName>
        <fullName evidence="3">phospholipase A2</fullName>
        <ecNumber evidence="3">3.1.1.4</ecNumber>
    </recommendedName>
    <alternativeName>
        <fullName evidence="7">Phosphatidylcholine 2-acylhydrolase</fullName>
    </alternativeName>
</protein>
<dbReference type="InterPro" id="IPR033113">
    <property type="entry name" value="PLA2_histidine"/>
</dbReference>
<gene>
    <name evidence="9" type="ORF">NQ314_017430</name>
</gene>
<comment type="subcellular location">
    <subcellularLocation>
        <location evidence="2">Secreted</location>
    </subcellularLocation>
</comment>
<comment type="caution">
    <text evidence="9">The sequence shown here is derived from an EMBL/GenBank/DDBJ whole genome shotgun (WGS) entry which is preliminary data.</text>
</comment>
<dbReference type="Gene3D" id="1.20.90.10">
    <property type="entry name" value="Phospholipase A2 domain"/>
    <property type="match status" value="1"/>
</dbReference>
<keyword evidence="6" id="KW-0443">Lipid metabolism</keyword>
<evidence type="ECO:0000256" key="1">
    <source>
        <dbReference type="ARBA" id="ARBA00001913"/>
    </source>
</evidence>
<evidence type="ECO:0000256" key="7">
    <source>
        <dbReference type="ARBA" id="ARBA00029903"/>
    </source>
</evidence>
<reference evidence="9" key="1">
    <citation type="journal article" date="2023" name="Insect Mol. Biol.">
        <title>Genome sequencing provides insights into the evolution of gene families encoding plant cell wall-degrading enzymes in longhorned beetles.</title>
        <authorList>
            <person name="Shin N.R."/>
            <person name="Okamura Y."/>
            <person name="Kirsch R."/>
            <person name="Pauchet Y."/>
        </authorList>
    </citation>
    <scope>NUCLEOTIDE SEQUENCE</scope>
    <source>
        <strain evidence="9">RBIC_L_NR</strain>
    </source>
</reference>
<dbReference type="PANTHER" id="PTHR12253">
    <property type="entry name" value="RH14732P"/>
    <property type="match status" value="1"/>
</dbReference>
<dbReference type="GO" id="GO:0050482">
    <property type="term" value="P:arachidonate secretion"/>
    <property type="evidence" value="ECO:0007669"/>
    <property type="project" value="InterPro"/>
</dbReference>
<dbReference type="AlphaFoldDB" id="A0AAV8WW11"/>
<dbReference type="GO" id="GO:0016042">
    <property type="term" value="P:lipid catabolic process"/>
    <property type="evidence" value="ECO:0007669"/>
    <property type="project" value="UniProtKB-KW"/>
</dbReference>
<sequence>MRSSRSKRSLLIVPGTLWCGHNHKANTYTQLGALSQTDRCCRRHDHCRFDIPGFTEKYNFF</sequence>
<comment type="cofactor">
    <cofactor evidence="1">
        <name>Ca(2+)</name>
        <dbReference type="ChEBI" id="CHEBI:29108"/>
    </cofactor>
</comment>
<evidence type="ECO:0000256" key="2">
    <source>
        <dbReference type="ARBA" id="ARBA00004613"/>
    </source>
</evidence>
<evidence type="ECO:0000256" key="3">
    <source>
        <dbReference type="ARBA" id="ARBA00013278"/>
    </source>
</evidence>
<dbReference type="PROSITE" id="PS00118">
    <property type="entry name" value="PA2_HIS"/>
    <property type="match status" value="1"/>
</dbReference>